<gene>
    <name evidence="4" type="ORF">ML536_09265</name>
</gene>
<dbReference type="Proteomes" id="UP001156140">
    <property type="component" value="Unassembled WGS sequence"/>
</dbReference>
<dbReference type="InterPro" id="IPR029039">
    <property type="entry name" value="Flavoprotein-like_sf"/>
</dbReference>
<dbReference type="EMBL" id="JALAZD010000001">
    <property type="protein sequence ID" value="MCI0127016.1"/>
    <property type="molecule type" value="Genomic_DNA"/>
</dbReference>
<reference evidence="4" key="1">
    <citation type="submission" date="2022-03" db="EMBL/GenBank/DDBJ databases">
        <title>The complete genome sequence of a Methyloterrigena soli.</title>
        <authorList>
            <person name="Zi Z."/>
        </authorList>
    </citation>
    <scope>NUCLEOTIDE SEQUENCE</scope>
    <source>
        <strain evidence="4">M48</strain>
    </source>
</reference>
<dbReference type="InterPro" id="IPR003680">
    <property type="entry name" value="Flavodoxin_fold"/>
</dbReference>
<organism evidence="4 5">
    <name type="scientific">Paradevosia shaoguanensis</name>
    <dbReference type="NCBI Taxonomy" id="1335043"/>
    <lineage>
        <taxon>Bacteria</taxon>
        <taxon>Pseudomonadati</taxon>
        <taxon>Pseudomonadota</taxon>
        <taxon>Alphaproteobacteria</taxon>
        <taxon>Hyphomicrobiales</taxon>
        <taxon>Devosiaceae</taxon>
        <taxon>Paradevosia</taxon>
    </lineage>
</organism>
<name>A0AA41UG42_9HYPH</name>
<evidence type="ECO:0000313" key="5">
    <source>
        <dbReference type="Proteomes" id="UP001156140"/>
    </source>
</evidence>
<dbReference type="SUPFAM" id="SSF52218">
    <property type="entry name" value="Flavoproteins"/>
    <property type="match status" value="1"/>
</dbReference>
<evidence type="ECO:0000256" key="1">
    <source>
        <dbReference type="ARBA" id="ARBA00006252"/>
    </source>
</evidence>
<keyword evidence="5" id="KW-1185">Reference proteome</keyword>
<proteinExistence type="inferred from homology"/>
<evidence type="ECO:0000256" key="2">
    <source>
        <dbReference type="ARBA" id="ARBA00023002"/>
    </source>
</evidence>
<feature type="domain" description="Flavodoxin-like fold" evidence="3">
    <location>
        <begin position="1"/>
        <end position="140"/>
    </location>
</feature>
<dbReference type="GO" id="GO:0003955">
    <property type="term" value="F:NAD(P)H dehydrogenase (quinone) activity"/>
    <property type="evidence" value="ECO:0007669"/>
    <property type="project" value="TreeGrafter"/>
</dbReference>
<evidence type="ECO:0000313" key="4">
    <source>
        <dbReference type="EMBL" id="MCI0127016.1"/>
    </source>
</evidence>
<dbReference type="PANTHER" id="PTHR10204:SF34">
    <property type="entry name" value="NAD(P)H DEHYDROGENASE [QUINONE] 1 ISOFORM 1"/>
    <property type="match status" value="1"/>
</dbReference>
<dbReference type="RefSeq" id="WP_035038679.1">
    <property type="nucleotide sequence ID" value="NZ_JAKETQ010000001.1"/>
</dbReference>
<dbReference type="GO" id="GO:0005829">
    <property type="term" value="C:cytosol"/>
    <property type="evidence" value="ECO:0007669"/>
    <property type="project" value="TreeGrafter"/>
</dbReference>
<comment type="caution">
    <text evidence="4">The sequence shown here is derived from an EMBL/GenBank/DDBJ whole genome shotgun (WGS) entry which is preliminary data.</text>
</comment>
<dbReference type="PANTHER" id="PTHR10204">
    <property type="entry name" value="NAD P H OXIDOREDUCTASE-RELATED"/>
    <property type="match status" value="1"/>
</dbReference>
<dbReference type="AlphaFoldDB" id="A0AA41UG42"/>
<keyword evidence="2" id="KW-0560">Oxidoreductase</keyword>
<dbReference type="Gene3D" id="3.40.50.360">
    <property type="match status" value="1"/>
</dbReference>
<accession>A0AA41UG42</accession>
<dbReference type="InterPro" id="IPR051545">
    <property type="entry name" value="NAD(P)H_dehydrogenase_qn"/>
</dbReference>
<protein>
    <submittedName>
        <fullName evidence="4">NAD(P)H-dependent oxidoreductase</fullName>
    </submittedName>
</protein>
<dbReference type="Pfam" id="PF02525">
    <property type="entry name" value="Flavodoxin_2"/>
    <property type="match status" value="1"/>
</dbReference>
<evidence type="ECO:0000259" key="3">
    <source>
        <dbReference type="Pfam" id="PF02525"/>
    </source>
</evidence>
<comment type="similarity">
    <text evidence="1">Belongs to the NAD(P)H dehydrogenase (quinone) family.</text>
</comment>
<sequence length="201" mass="23224">MRVHVIHAHPVETSYNRALFDAVVEEARSAGHEVDPLNLYDAGFDAVLSRQERLNYHDLAVNLTDEIKPYADRLLAAEVLIFIHPVWNYGYPAILKGYFDRVFLPGVSFYMDGEGDKGIPKANFKHIKKVIYITTYGGNRWRTWLMGDPPRRVAKRWAWVTFRTPKPPTYLALYDMNNNTQSQLTAFIGKVRQAIRDLGRR</sequence>